<dbReference type="EMBL" id="JAUEPU010000011">
    <property type="protein sequence ID" value="KAK0498244.1"/>
    <property type="molecule type" value="Genomic_DNA"/>
</dbReference>
<sequence>MILRQETIMGAQRCHPAGYISVSLRRHNPQFAFSLDHLISSDPTVDSQLYIMPLRRQNAMLSICSVPPPPNIVHRASTFGLLLAAMDNMGISSVPAPSNTPLKKSLYKAKRGPSNPKATSRRKAPPPPISEYKWIATDPWIDAKSKQTMCVGCRNALQFSDSVSSRAAREEWLEHKMKCMGIRLQKISKQQKMLADAHDL</sequence>
<dbReference type="AlphaFoldDB" id="A0AA39QAQ0"/>
<evidence type="ECO:0000313" key="2">
    <source>
        <dbReference type="EMBL" id="KAK0498244.1"/>
    </source>
</evidence>
<protein>
    <submittedName>
        <fullName evidence="2">Uncharacterized protein</fullName>
    </submittedName>
</protein>
<name>A0AA39QAQ0_9AGAR</name>
<accession>A0AA39QAQ0</accession>
<reference evidence="2" key="1">
    <citation type="submission" date="2023-06" db="EMBL/GenBank/DDBJ databases">
        <authorList>
            <consortium name="Lawrence Berkeley National Laboratory"/>
            <person name="Ahrendt S."/>
            <person name="Sahu N."/>
            <person name="Indic B."/>
            <person name="Wong-Bajracharya J."/>
            <person name="Merenyi Z."/>
            <person name="Ke H.-M."/>
            <person name="Monk M."/>
            <person name="Kocsube S."/>
            <person name="Drula E."/>
            <person name="Lipzen A."/>
            <person name="Balint B."/>
            <person name="Henrissat B."/>
            <person name="Andreopoulos B."/>
            <person name="Martin F.M."/>
            <person name="Harder C.B."/>
            <person name="Rigling D."/>
            <person name="Ford K.L."/>
            <person name="Foster G.D."/>
            <person name="Pangilinan J."/>
            <person name="Papanicolaou A."/>
            <person name="Barry K."/>
            <person name="LaButti K."/>
            <person name="Viragh M."/>
            <person name="Koriabine M."/>
            <person name="Yan M."/>
            <person name="Riley R."/>
            <person name="Champramary S."/>
            <person name="Plett K.L."/>
            <person name="Tsai I.J."/>
            <person name="Slot J."/>
            <person name="Sipos G."/>
            <person name="Plett J."/>
            <person name="Nagy L.G."/>
            <person name="Grigoriev I.V."/>
        </authorList>
    </citation>
    <scope>NUCLEOTIDE SEQUENCE</scope>
    <source>
        <strain evidence="2">HWK02</strain>
    </source>
</reference>
<keyword evidence="3" id="KW-1185">Reference proteome</keyword>
<evidence type="ECO:0000256" key="1">
    <source>
        <dbReference type="SAM" id="MobiDB-lite"/>
    </source>
</evidence>
<comment type="caution">
    <text evidence="2">The sequence shown here is derived from an EMBL/GenBank/DDBJ whole genome shotgun (WGS) entry which is preliminary data.</text>
</comment>
<evidence type="ECO:0000313" key="3">
    <source>
        <dbReference type="Proteomes" id="UP001175228"/>
    </source>
</evidence>
<organism evidence="2 3">
    <name type="scientific">Armillaria luteobubalina</name>
    <dbReference type="NCBI Taxonomy" id="153913"/>
    <lineage>
        <taxon>Eukaryota</taxon>
        <taxon>Fungi</taxon>
        <taxon>Dikarya</taxon>
        <taxon>Basidiomycota</taxon>
        <taxon>Agaricomycotina</taxon>
        <taxon>Agaricomycetes</taxon>
        <taxon>Agaricomycetidae</taxon>
        <taxon>Agaricales</taxon>
        <taxon>Marasmiineae</taxon>
        <taxon>Physalacriaceae</taxon>
        <taxon>Armillaria</taxon>
    </lineage>
</organism>
<dbReference type="Proteomes" id="UP001175228">
    <property type="component" value="Unassembled WGS sequence"/>
</dbReference>
<proteinExistence type="predicted"/>
<gene>
    <name evidence="2" type="ORF">EDD18DRAFT_1156894</name>
</gene>
<feature type="region of interest" description="Disordered" evidence="1">
    <location>
        <begin position="102"/>
        <end position="128"/>
    </location>
</feature>